<dbReference type="PANTHER" id="PTHR47642">
    <property type="entry name" value="ATP-DEPENDENT DNA HELICASE"/>
    <property type="match status" value="1"/>
</dbReference>
<dbReference type="GeneID" id="18881887"/>
<dbReference type="AlphaFoldDB" id="R7S0R2"/>
<dbReference type="HOGENOM" id="CLU_043173_0_0_1"/>
<dbReference type="InterPro" id="IPR027417">
    <property type="entry name" value="P-loop_NTPase"/>
</dbReference>
<evidence type="ECO:0000313" key="2">
    <source>
        <dbReference type="Proteomes" id="UP000054196"/>
    </source>
</evidence>
<name>R7S0R2_PUNST</name>
<dbReference type="InterPro" id="IPR051055">
    <property type="entry name" value="PIF1_helicase"/>
</dbReference>
<evidence type="ECO:0008006" key="3">
    <source>
        <dbReference type="Google" id="ProtNLM"/>
    </source>
</evidence>
<feature type="non-terminal residue" evidence="1">
    <location>
        <position position="1"/>
    </location>
</feature>
<accession>R7S0R2</accession>
<proteinExistence type="predicted"/>
<gene>
    <name evidence="1" type="ORF">PUNSTDRAFT_19582</name>
</gene>
<dbReference type="EMBL" id="JH687566">
    <property type="protein sequence ID" value="EIN03439.1"/>
    <property type="molecule type" value="Genomic_DNA"/>
</dbReference>
<dbReference type="OrthoDB" id="432234at2759"/>
<dbReference type="KEGG" id="psq:PUNSTDRAFT_19582"/>
<feature type="non-terminal residue" evidence="1">
    <location>
        <position position="310"/>
    </location>
</feature>
<dbReference type="OMA" id="CHIIFAG"/>
<evidence type="ECO:0000313" key="1">
    <source>
        <dbReference type="EMBL" id="EIN03439.1"/>
    </source>
</evidence>
<dbReference type="eggNOG" id="KOG0987">
    <property type="taxonomic scope" value="Eukaryota"/>
</dbReference>
<dbReference type="Proteomes" id="UP000054196">
    <property type="component" value="Unassembled WGS sequence"/>
</dbReference>
<dbReference type="SUPFAM" id="SSF52540">
    <property type="entry name" value="P-loop containing nucleoside triphosphate hydrolases"/>
    <property type="match status" value="1"/>
</dbReference>
<organism evidence="1 2">
    <name type="scientific">Punctularia strigosozonata (strain HHB-11173)</name>
    <name type="common">White-rot fungus</name>
    <dbReference type="NCBI Taxonomy" id="741275"/>
    <lineage>
        <taxon>Eukaryota</taxon>
        <taxon>Fungi</taxon>
        <taxon>Dikarya</taxon>
        <taxon>Basidiomycota</taxon>
        <taxon>Agaricomycotina</taxon>
        <taxon>Agaricomycetes</taxon>
        <taxon>Corticiales</taxon>
        <taxon>Punctulariaceae</taxon>
        <taxon>Punctularia</taxon>
    </lineage>
</organism>
<reference evidence="2" key="1">
    <citation type="journal article" date="2012" name="Science">
        <title>The Paleozoic origin of enzymatic lignin decomposition reconstructed from 31 fungal genomes.</title>
        <authorList>
            <person name="Floudas D."/>
            <person name="Binder M."/>
            <person name="Riley R."/>
            <person name="Barry K."/>
            <person name="Blanchette R.A."/>
            <person name="Henrissat B."/>
            <person name="Martinez A.T."/>
            <person name="Otillar R."/>
            <person name="Spatafora J.W."/>
            <person name="Yadav J.S."/>
            <person name="Aerts A."/>
            <person name="Benoit I."/>
            <person name="Boyd A."/>
            <person name="Carlson A."/>
            <person name="Copeland A."/>
            <person name="Coutinho P.M."/>
            <person name="de Vries R.P."/>
            <person name="Ferreira P."/>
            <person name="Findley K."/>
            <person name="Foster B."/>
            <person name="Gaskell J."/>
            <person name="Glotzer D."/>
            <person name="Gorecki P."/>
            <person name="Heitman J."/>
            <person name="Hesse C."/>
            <person name="Hori C."/>
            <person name="Igarashi K."/>
            <person name="Jurgens J.A."/>
            <person name="Kallen N."/>
            <person name="Kersten P."/>
            <person name="Kohler A."/>
            <person name="Kuees U."/>
            <person name="Kumar T.K.A."/>
            <person name="Kuo A."/>
            <person name="LaButti K."/>
            <person name="Larrondo L.F."/>
            <person name="Lindquist E."/>
            <person name="Ling A."/>
            <person name="Lombard V."/>
            <person name="Lucas S."/>
            <person name="Lundell T."/>
            <person name="Martin R."/>
            <person name="McLaughlin D.J."/>
            <person name="Morgenstern I."/>
            <person name="Morin E."/>
            <person name="Murat C."/>
            <person name="Nagy L.G."/>
            <person name="Nolan M."/>
            <person name="Ohm R.A."/>
            <person name="Patyshakuliyeva A."/>
            <person name="Rokas A."/>
            <person name="Ruiz-Duenas F.J."/>
            <person name="Sabat G."/>
            <person name="Salamov A."/>
            <person name="Samejima M."/>
            <person name="Schmutz J."/>
            <person name="Slot J.C."/>
            <person name="St John F."/>
            <person name="Stenlid J."/>
            <person name="Sun H."/>
            <person name="Sun S."/>
            <person name="Syed K."/>
            <person name="Tsang A."/>
            <person name="Wiebenga A."/>
            <person name="Young D."/>
            <person name="Pisabarro A."/>
            <person name="Eastwood D.C."/>
            <person name="Martin F."/>
            <person name="Cullen D."/>
            <person name="Grigoriev I.V."/>
            <person name="Hibbett D.S."/>
        </authorList>
    </citation>
    <scope>NUCLEOTIDE SEQUENCE [LARGE SCALE GENOMIC DNA]</scope>
    <source>
        <strain evidence="2">HHB-11173 SS5</strain>
    </source>
</reference>
<sequence>PFGGCHIIFAGDFAQLQPPGQGTPLWTDVLDNESPKVKQTVNKEKAKFGRALWLLVTNVVILRKNMRQQGMCEEDIKFRTALENLRYKACTQEDITLLKSRVAGPLPHQPKLSDPIYRGVPIITARNVHRDKINEMGAARFALDTGQELICFNSKDKWARPHEKTLDLIRSHNIVDPAIQKMLWDLPPCCTDNHAGSLSLCIGMPVMLKYNEATELCATNGAEATVVGWLEALSEDGHRYLDTLFIRLQNPPRVQHLPGLPENVIPIVPSSKTITCDTQAAKKPRIERKQVPILLNFAMTDFCSQGRTRP</sequence>
<keyword evidence="2" id="KW-1185">Reference proteome</keyword>
<dbReference type="RefSeq" id="XP_007389339.1">
    <property type="nucleotide sequence ID" value="XM_007389277.1"/>
</dbReference>
<protein>
    <recommendedName>
        <fullName evidence="3">ATP-dependent DNA helicase</fullName>
    </recommendedName>
</protein>